<keyword evidence="1" id="KW-0472">Membrane</keyword>
<name>A0A6J6NSS7_9ZZZZ</name>
<accession>A0A6J6NSS7</accession>
<evidence type="ECO:0000313" key="2">
    <source>
        <dbReference type="EMBL" id="CAB4689236.1"/>
    </source>
</evidence>
<dbReference type="Pfam" id="PF13829">
    <property type="entry name" value="DUF4191"/>
    <property type="match status" value="1"/>
</dbReference>
<evidence type="ECO:0000256" key="1">
    <source>
        <dbReference type="SAM" id="Phobius"/>
    </source>
</evidence>
<reference evidence="2" key="1">
    <citation type="submission" date="2020-05" db="EMBL/GenBank/DDBJ databases">
        <authorList>
            <person name="Chiriac C."/>
            <person name="Salcher M."/>
            <person name="Ghai R."/>
            <person name="Kavagutti S V."/>
        </authorList>
    </citation>
    <scope>NUCLEOTIDE SEQUENCE</scope>
</reference>
<feature type="transmembrane region" description="Helical" evidence="1">
    <location>
        <begin position="58"/>
        <end position="79"/>
    </location>
</feature>
<keyword evidence="1" id="KW-0812">Transmembrane</keyword>
<dbReference type="AlphaFoldDB" id="A0A6J6NSS7"/>
<dbReference type="InterPro" id="IPR025445">
    <property type="entry name" value="DUF4191"/>
</dbReference>
<sequence>MAKKEKTKREPGRFRQLLQIYGATAKNDKAAVAWALLGLSIPTLLGVGVASIVEPGNVIVFVMWTILGFTIGLLVAMIIMSRRAEAAAYARFEGQAGAAGAVLRSSLRRGWRFNEIPVHINPRTQEVVYRAVGPGGVVLVGEGHSRARVAVMVEDERKKVQRIAPGVMTHAFFVVPGDEKSTPLAKLGKTVLKLKRALNRREVSVVANRLDSIGMNIPVPKGIDPNRIRAPRR</sequence>
<gene>
    <name evidence="2" type="ORF">UFOPK2370_00837</name>
</gene>
<proteinExistence type="predicted"/>
<protein>
    <submittedName>
        <fullName evidence="2">Unannotated protein</fullName>
    </submittedName>
</protein>
<organism evidence="2">
    <name type="scientific">freshwater metagenome</name>
    <dbReference type="NCBI Taxonomy" id="449393"/>
    <lineage>
        <taxon>unclassified sequences</taxon>
        <taxon>metagenomes</taxon>
        <taxon>ecological metagenomes</taxon>
    </lineage>
</organism>
<keyword evidence="1" id="KW-1133">Transmembrane helix</keyword>
<dbReference type="EMBL" id="CAEZXK010000020">
    <property type="protein sequence ID" value="CAB4689236.1"/>
    <property type="molecule type" value="Genomic_DNA"/>
</dbReference>
<feature type="transmembrane region" description="Helical" evidence="1">
    <location>
        <begin position="31"/>
        <end position="52"/>
    </location>
</feature>